<keyword evidence="7 8" id="KW-0320">Glycogen biosynthesis</keyword>
<dbReference type="STRING" id="1297742.A176_005704"/>
<keyword evidence="5 8" id="KW-0328">Glycosyltransferase</keyword>
<comment type="function">
    <text evidence="2 8">Synthesizes alpha-1,4-glucan chains using ADP-glucose.</text>
</comment>
<dbReference type="Proteomes" id="UP000009026">
    <property type="component" value="Chromosome"/>
</dbReference>
<feature type="domain" description="Starch synthase catalytic" evidence="10">
    <location>
        <begin position="2"/>
        <end position="242"/>
    </location>
</feature>
<dbReference type="AlphaFoldDB" id="A0A0H4XKL4"/>
<dbReference type="GO" id="GO:0005978">
    <property type="term" value="P:glycogen biosynthetic process"/>
    <property type="evidence" value="ECO:0007669"/>
    <property type="project" value="UniProtKB-UniRule"/>
</dbReference>
<dbReference type="PANTHER" id="PTHR45825">
    <property type="entry name" value="GRANULE-BOUND STARCH SYNTHASE 1, CHLOROPLASTIC/AMYLOPLASTIC"/>
    <property type="match status" value="1"/>
</dbReference>
<gene>
    <name evidence="8" type="primary">glgA</name>
    <name evidence="11" type="ORF">A176_005704</name>
</gene>
<dbReference type="InterPro" id="IPR013534">
    <property type="entry name" value="Starch_synth_cat_dom"/>
</dbReference>
<dbReference type="HAMAP" id="MF_00484">
    <property type="entry name" value="Glycogen_synth"/>
    <property type="match status" value="1"/>
</dbReference>
<dbReference type="SUPFAM" id="SSF53756">
    <property type="entry name" value="UDP-Glycosyltransferase/glycogen phosphorylase"/>
    <property type="match status" value="1"/>
</dbReference>
<evidence type="ECO:0000313" key="12">
    <source>
        <dbReference type="Proteomes" id="UP000009026"/>
    </source>
</evidence>
<evidence type="ECO:0000256" key="6">
    <source>
        <dbReference type="ARBA" id="ARBA00022679"/>
    </source>
</evidence>
<evidence type="ECO:0000256" key="1">
    <source>
        <dbReference type="ARBA" id="ARBA00001478"/>
    </source>
</evidence>
<evidence type="ECO:0000256" key="3">
    <source>
        <dbReference type="ARBA" id="ARBA00004964"/>
    </source>
</evidence>
<feature type="binding site" evidence="8">
    <location>
        <position position="15"/>
    </location>
    <ligand>
        <name>ADP-alpha-D-glucose</name>
        <dbReference type="ChEBI" id="CHEBI:57498"/>
    </ligand>
</feature>
<accession>A0A0H4XKL4</accession>
<evidence type="ECO:0000256" key="5">
    <source>
        <dbReference type="ARBA" id="ARBA00022676"/>
    </source>
</evidence>
<dbReference type="GO" id="GO:0004373">
    <property type="term" value="F:alpha-1,4-glucan glucosyltransferase (UDP-glucose donor) activity"/>
    <property type="evidence" value="ECO:0007669"/>
    <property type="project" value="InterPro"/>
</dbReference>
<dbReference type="RefSeq" id="WP_002635347.1">
    <property type="nucleotide sequence ID" value="NZ_CP012109.1"/>
</dbReference>
<dbReference type="Pfam" id="PF00534">
    <property type="entry name" value="Glycos_transf_1"/>
    <property type="match status" value="1"/>
</dbReference>
<dbReference type="CDD" id="cd03791">
    <property type="entry name" value="GT5_Glycogen_synthase_DULL1-like"/>
    <property type="match status" value="1"/>
</dbReference>
<feature type="domain" description="Glycosyl transferase family 1" evidence="9">
    <location>
        <begin position="293"/>
        <end position="443"/>
    </location>
</feature>
<dbReference type="Gene3D" id="3.40.50.2000">
    <property type="entry name" value="Glycogen Phosphorylase B"/>
    <property type="match status" value="2"/>
</dbReference>
<comment type="catalytic activity">
    <reaction evidence="1 8">
        <text>[(1-&gt;4)-alpha-D-glucosyl](n) + ADP-alpha-D-glucose = [(1-&gt;4)-alpha-D-glucosyl](n+1) + ADP + H(+)</text>
        <dbReference type="Rhea" id="RHEA:18189"/>
        <dbReference type="Rhea" id="RHEA-COMP:9584"/>
        <dbReference type="Rhea" id="RHEA-COMP:9587"/>
        <dbReference type="ChEBI" id="CHEBI:15378"/>
        <dbReference type="ChEBI" id="CHEBI:15444"/>
        <dbReference type="ChEBI" id="CHEBI:57498"/>
        <dbReference type="ChEBI" id="CHEBI:456216"/>
        <dbReference type="EC" id="2.4.1.21"/>
    </reaction>
</comment>
<evidence type="ECO:0000256" key="2">
    <source>
        <dbReference type="ARBA" id="ARBA00002764"/>
    </source>
</evidence>
<dbReference type="KEGG" id="mym:A176_005704"/>
<keyword evidence="12" id="KW-1185">Reference proteome</keyword>
<evidence type="ECO:0000256" key="8">
    <source>
        <dbReference type="HAMAP-Rule" id="MF_00484"/>
    </source>
</evidence>
<dbReference type="UniPathway" id="UPA00164"/>
<reference evidence="11 12" key="1">
    <citation type="journal article" date="2016" name="PLoS ONE">
        <title>Complete Genome Sequence and Comparative Genomics of a Novel Myxobacterium Myxococcus hansupus.</title>
        <authorList>
            <person name="Sharma G."/>
            <person name="Narwani T."/>
            <person name="Subramanian S."/>
        </authorList>
    </citation>
    <scope>NUCLEOTIDE SEQUENCE [LARGE SCALE GENOMIC DNA]</scope>
    <source>
        <strain evidence="12">mixupus</strain>
    </source>
</reference>
<dbReference type="GO" id="GO:0005829">
    <property type="term" value="C:cytosol"/>
    <property type="evidence" value="ECO:0007669"/>
    <property type="project" value="TreeGrafter"/>
</dbReference>
<dbReference type="PANTHER" id="PTHR45825:SF11">
    <property type="entry name" value="ALPHA AMYLASE DOMAIN-CONTAINING PROTEIN"/>
    <property type="match status" value="1"/>
</dbReference>
<evidence type="ECO:0000256" key="4">
    <source>
        <dbReference type="ARBA" id="ARBA00010281"/>
    </source>
</evidence>
<keyword evidence="6 8" id="KW-0808">Transferase</keyword>
<protein>
    <recommendedName>
        <fullName evidence="8">Glycogen synthase</fullName>
        <ecNumber evidence="8">2.4.1.21</ecNumber>
    </recommendedName>
    <alternativeName>
        <fullName evidence="8">Starch [bacterial glycogen] synthase</fullName>
    </alternativeName>
</protein>
<dbReference type="eggNOG" id="COG0297">
    <property type="taxonomic scope" value="Bacteria"/>
</dbReference>
<evidence type="ECO:0000259" key="10">
    <source>
        <dbReference type="Pfam" id="PF08323"/>
    </source>
</evidence>
<dbReference type="OrthoDB" id="9808590at2"/>
<dbReference type="NCBIfam" id="TIGR02095">
    <property type="entry name" value="glgA"/>
    <property type="match status" value="1"/>
</dbReference>
<dbReference type="InterPro" id="IPR001296">
    <property type="entry name" value="Glyco_trans_1"/>
</dbReference>
<name>A0A0H4XKL4_9BACT</name>
<evidence type="ECO:0000313" key="11">
    <source>
        <dbReference type="EMBL" id="AKQ68792.1"/>
    </source>
</evidence>
<comment type="pathway">
    <text evidence="3 8">Glycan biosynthesis; glycogen biosynthesis.</text>
</comment>
<dbReference type="PATRIC" id="fig|1297742.4.peg.5801"/>
<dbReference type="GO" id="GO:0009011">
    <property type="term" value="F:alpha-1,4-glucan glucosyltransferase (ADP-glucose donor) activity"/>
    <property type="evidence" value="ECO:0007669"/>
    <property type="project" value="UniProtKB-UniRule"/>
</dbReference>
<proteinExistence type="inferred from homology"/>
<evidence type="ECO:0000256" key="7">
    <source>
        <dbReference type="ARBA" id="ARBA00023056"/>
    </source>
</evidence>
<evidence type="ECO:0000259" key="9">
    <source>
        <dbReference type="Pfam" id="PF00534"/>
    </source>
</evidence>
<dbReference type="EMBL" id="CP012109">
    <property type="protein sequence ID" value="AKQ68792.1"/>
    <property type="molecule type" value="Genomic_DNA"/>
</dbReference>
<comment type="similarity">
    <text evidence="4 8">Belongs to the glycosyltransferase 1 family. Bacterial/plant glycogen synthase subfamily.</text>
</comment>
<dbReference type="NCBIfam" id="NF001899">
    <property type="entry name" value="PRK00654.1-2"/>
    <property type="match status" value="1"/>
</dbReference>
<dbReference type="InterPro" id="IPR011835">
    <property type="entry name" value="GS/SS"/>
</dbReference>
<sequence length="477" mass="51903">MKVLFISSEVAPFSKTGGLGDVAGALPAALASLGHDVKVVTPRYRDVRGAERLVPTGQSLLLRFPFGELSGPILSARLAERLEVLFLENESLFGNRHGLYGDASGPFADNHRRFAYLCVGALQAAQRLGFIPDIVHANDWQAGLVPVALRRGFQAGPLANAKSVFTIHNLAYQGQFSKDVMGDLGLPWDLFTAHGGLEFHDTVNFLKAGLVFSDALTTVSPTYAREIQTPEQGYGLDGLLRHRAHRLHGILNGIDTQEWNPEADPFLPVRYSASDMAGKAVCKRELLGRFGLEDTRAPVFGFVTRLAWQKGVDLLLEALPAALHADLRVVGVGSGEGPLEDGLRALQARYPKQVSVHLGFDPALSHLVEAGADFFLMPSRYEPCGLNQMYSLRYGTVPIVRATGGLVDTVEGGLDGNGILFEAFHKAALLAAFRRALALYADPPRLAEFRRRGMAKDFSWNASGRRYQALFNDVVAE</sequence>
<dbReference type="EC" id="2.4.1.21" evidence="8"/>
<dbReference type="Pfam" id="PF08323">
    <property type="entry name" value="Glyco_transf_5"/>
    <property type="match status" value="1"/>
</dbReference>
<organism evidence="11 12">
    <name type="scientific">Pseudomyxococcus hansupus</name>
    <dbReference type="NCBI Taxonomy" id="1297742"/>
    <lineage>
        <taxon>Bacteria</taxon>
        <taxon>Pseudomonadati</taxon>
        <taxon>Myxococcota</taxon>
        <taxon>Myxococcia</taxon>
        <taxon>Myxococcales</taxon>
        <taxon>Cystobacterineae</taxon>
        <taxon>Myxococcaceae</taxon>
        <taxon>Pseudomyxococcus</taxon>
    </lineage>
</organism>